<evidence type="ECO:0000313" key="5">
    <source>
        <dbReference type="Proteomes" id="UP000240552"/>
    </source>
</evidence>
<dbReference type="Proteomes" id="UP000274448">
    <property type="component" value="Segment"/>
</dbReference>
<dbReference type="RefSeq" id="YP_003987264.1">
    <property type="nucleotide sequence ID" value="NC_014649.1"/>
</dbReference>
<reference evidence="1 4" key="2">
    <citation type="journal article" date="2011" name="Virol. J.">
        <title>Breaking the 1000-gene barrier for Mimivirus using ultra-deep genome and transcriptome sequencing.</title>
        <authorList>
            <person name="Legendre M."/>
            <person name="Santini S."/>
            <person name="Rico A."/>
            <person name="Abergel C."/>
            <person name="Claverie J.M."/>
        </authorList>
    </citation>
    <scope>NUCLEOTIDE SEQUENCE [LARGE SCALE GENOMIC DNA]</scope>
</reference>
<dbReference type="SMR" id="A0A0G2YBX4"/>
<gene>
    <name evidence="1" type="primary">R735</name>
    <name evidence="2" type="ORF">MIMI_R735</name>
</gene>
<accession>A0A0G2YBX4</accession>
<protein>
    <submittedName>
        <fullName evidence="2">Uncharacterized protein R735</fullName>
    </submittedName>
</protein>
<dbReference type="Proteomes" id="UP000240552">
    <property type="component" value="Segment"/>
</dbReference>
<dbReference type="Proteomes" id="UP000201519">
    <property type="component" value="Segment"/>
</dbReference>
<dbReference type="EMBL" id="JN036606">
    <property type="protein sequence ID" value="AEJ34981.1"/>
    <property type="molecule type" value="Genomic_DNA"/>
</dbReference>
<evidence type="ECO:0000313" key="6">
    <source>
        <dbReference type="Proteomes" id="UP000274448"/>
    </source>
</evidence>
<reference evidence="3 6" key="3">
    <citation type="submission" date="2014-10" db="EMBL/GenBank/DDBJ databases">
        <title>Pan-genome analysis of Brazilian lineage A amoebal mimiviruses.</title>
        <authorList>
            <person name="Assis F.L."/>
            <person name="Abrahao J.S."/>
            <person name="Kroon E.G."/>
            <person name="Dornas F.P."/>
            <person name="Andrade K.R."/>
            <person name="Borato P.V.M."/>
            <person name="Pilotto M.R."/>
            <person name="Benamar S."/>
            <person name="LaScola B."/>
            <person name="Colson P."/>
        </authorList>
    </citation>
    <scope>NUCLEOTIDE SEQUENCE [LARGE SCALE GENOMIC DNA]</scope>
    <source>
        <strain evidence="3 6">Amazonia</strain>
    </source>
</reference>
<dbReference type="EMBL" id="HQ336222">
    <property type="protein sequence ID" value="ADO18817.1"/>
    <property type="molecule type" value="Genomic_DNA"/>
</dbReference>
<evidence type="ECO:0000313" key="2">
    <source>
        <dbReference type="EMBL" id="AEJ34981.1"/>
    </source>
</evidence>
<reference evidence="2 5" key="1">
    <citation type="journal article" date="2011" name="Proc. Natl. Acad. Sci. U.S.A.">
        <title>Mimivirus shows dramatic genome reduction after intraamoebal culture.</title>
        <authorList>
            <person name="Boyer M."/>
            <person name="Azza S."/>
            <person name="Barrassi L."/>
            <person name="Klose T."/>
            <person name="Campocasso A."/>
            <person name="Pagnier I."/>
            <person name="Fournous G."/>
            <person name="Borg A."/>
            <person name="Robert C."/>
            <person name="Zhang X."/>
            <person name="Desnues C."/>
            <person name="Henrissat B."/>
            <person name="Rossmann M.G."/>
            <person name="La Scola B."/>
            <person name="Raoult D."/>
        </authorList>
    </citation>
    <scope>NUCLEOTIDE SEQUENCE [LARGE SCALE GENOMIC DNA]</scope>
    <source>
        <strain evidence="2">M4</strain>
    </source>
</reference>
<dbReference type="KEGG" id="vg:9925391"/>
<dbReference type="GeneID" id="9925391"/>
<sequence>MSSEPVTYYMIVNKSWLKIINYESPKSKRSLSGYLIKLQSNHCIEKRGYFFTDKVHLLDFIDEGDTIVSIKLPQNFDELVVVRDGKGWRSNQIIIENTSKLHDINTAKKFHIVGINDQQVANLAIKYIDVSILYYLISTGVELKSNIGYIHWWNKICMDFNNPERYFVRKLLDLTPFYVVSHGPSRNKNSQTPIRAPFETQVHNPISGQECYVQNFYFTDADRAMKFLSNGLSVFVYKIKPYLSNNDGINDIIREVRPNIFWATCVVNNGIYDLAKEDSYDSLLDLEFNIEDLTIFALKKNWAKIVYLLVSRHNFDTIFKTKLLFTAAALGYENMIYLLMKHQPIYSASQIIMGSELSSSFIMHHELDIYKVADLPVPERFIDTFLVLATVGGSIRTLTAFIKKYTEHFHKHKQIMIMYAKYYSKPDLLALFEYYSNNIVDNHITQ</sequence>
<evidence type="ECO:0000313" key="3">
    <source>
        <dbReference type="EMBL" id="AKI81412.1"/>
    </source>
</evidence>
<name>A0A0G2YBX4_MIMIV</name>
<proteinExistence type="predicted"/>
<dbReference type="EMBL" id="KM982403">
    <property type="protein sequence ID" value="AKI81412.1"/>
    <property type="molecule type" value="Genomic_DNA"/>
</dbReference>
<organismHost>
    <name type="scientific">Acanthamoeba polyphaga</name>
    <name type="common">Amoeba</name>
    <dbReference type="NCBI Taxonomy" id="5757"/>
</organismHost>
<evidence type="ECO:0000313" key="4">
    <source>
        <dbReference type="Proteomes" id="UP000201519"/>
    </source>
</evidence>
<evidence type="ECO:0000313" key="1">
    <source>
        <dbReference type="EMBL" id="ADO18817.1"/>
    </source>
</evidence>
<keyword evidence="4" id="KW-1185">Reference proteome</keyword>
<organism evidence="1 4">
    <name type="scientific">Acanthamoeba polyphaga mimivirus</name>
    <name type="common">APMV</name>
    <dbReference type="NCBI Taxonomy" id="212035"/>
    <lineage>
        <taxon>Viruses</taxon>
        <taxon>Varidnaviria</taxon>
        <taxon>Bamfordvirae</taxon>
        <taxon>Nucleocytoviricota</taxon>
        <taxon>Megaviricetes</taxon>
        <taxon>Imitervirales</taxon>
        <taxon>Mimiviridae</taxon>
        <taxon>Megamimivirinae</taxon>
        <taxon>Mimivirus</taxon>
        <taxon>Mimivirus bradfordmassiliense</taxon>
    </lineage>
</organism>
<accession>E3W017</accession>